<dbReference type="InterPro" id="IPR009057">
    <property type="entry name" value="Homeodomain-like_sf"/>
</dbReference>
<dbReference type="PROSITE" id="PS50977">
    <property type="entry name" value="HTH_TETR_2"/>
    <property type="match status" value="1"/>
</dbReference>
<gene>
    <name evidence="5" type="ORF">UFOPK1493_03293</name>
</gene>
<keyword evidence="1" id="KW-0805">Transcription regulation</keyword>
<reference evidence="5" key="1">
    <citation type="submission" date="2020-05" db="EMBL/GenBank/DDBJ databases">
        <authorList>
            <person name="Chiriac C."/>
            <person name="Salcher M."/>
            <person name="Ghai R."/>
            <person name="Kavagutti S V."/>
        </authorList>
    </citation>
    <scope>NUCLEOTIDE SEQUENCE</scope>
</reference>
<evidence type="ECO:0000259" key="4">
    <source>
        <dbReference type="PROSITE" id="PS50977"/>
    </source>
</evidence>
<evidence type="ECO:0000256" key="2">
    <source>
        <dbReference type="ARBA" id="ARBA00023125"/>
    </source>
</evidence>
<evidence type="ECO:0000256" key="1">
    <source>
        <dbReference type="ARBA" id="ARBA00023015"/>
    </source>
</evidence>
<keyword evidence="3" id="KW-0804">Transcription</keyword>
<dbReference type="InterPro" id="IPR001647">
    <property type="entry name" value="HTH_TetR"/>
</dbReference>
<dbReference type="AlphaFoldDB" id="A0A6J6FAH3"/>
<name>A0A6J6FAH3_9ZZZZ</name>
<organism evidence="5">
    <name type="scientific">freshwater metagenome</name>
    <dbReference type="NCBI Taxonomy" id="449393"/>
    <lineage>
        <taxon>unclassified sequences</taxon>
        <taxon>metagenomes</taxon>
        <taxon>ecological metagenomes</taxon>
    </lineage>
</organism>
<dbReference type="Gene3D" id="1.10.357.10">
    <property type="entry name" value="Tetracycline Repressor, domain 2"/>
    <property type="match status" value="1"/>
</dbReference>
<evidence type="ECO:0000256" key="3">
    <source>
        <dbReference type="ARBA" id="ARBA00023163"/>
    </source>
</evidence>
<dbReference type="SUPFAM" id="SSF46689">
    <property type="entry name" value="Homeodomain-like"/>
    <property type="match status" value="1"/>
</dbReference>
<dbReference type="GO" id="GO:0000976">
    <property type="term" value="F:transcription cis-regulatory region binding"/>
    <property type="evidence" value="ECO:0007669"/>
    <property type="project" value="TreeGrafter"/>
</dbReference>
<accession>A0A6J6FAH3</accession>
<evidence type="ECO:0000313" key="5">
    <source>
        <dbReference type="EMBL" id="CAB4584203.1"/>
    </source>
</evidence>
<proteinExistence type="predicted"/>
<dbReference type="InterPro" id="IPR050109">
    <property type="entry name" value="HTH-type_TetR-like_transc_reg"/>
</dbReference>
<dbReference type="EMBL" id="CAEZSR010000174">
    <property type="protein sequence ID" value="CAB4584203.1"/>
    <property type="molecule type" value="Genomic_DNA"/>
</dbReference>
<keyword evidence="2" id="KW-0238">DNA-binding</keyword>
<sequence length="193" mass="21293">MTPTELRVLDATKACCERWGIAKVTVDDIAAEAGVSRATLYRMFPGGKDVIFEALRVKELEDFFTELREHIDGVDELEEMLVRTVVYATRSLRADDHLAIMLASEPGDTLSNLTVQGLPRIIRMATLLLSGKVEAYLDRASAQRLVDLLARLVISYFLAPSDHVDLGDEASARAFITTHVLPTFLPTTPSTTS</sequence>
<dbReference type="PANTHER" id="PTHR30055:SF234">
    <property type="entry name" value="HTH-TYPE TRANSCRIPTIONAL REGULATOR BETI"/>
    <property type="match status" value="1"/>
</dbReference>
<dbReference type="Pfam" id="PF00440">
    <property type="entry name" value="TetR_N"/>
    <property type="match status" value="1"/>
</dbReference>
<protein>
    <submittedName>
        <fullName evidence="5">Unannotated protein</fullName>
    </submittedName>
</protein>
<dbReference type="GO" id="GO:0003700">
    <property type="term" value="F:DNA-binding transcription factor activity"/>
    <property type="evidence" value="ECO:0007669"/>
    <property type="project" value="TreeGrafter"/>
</dbReference>
<feature type="domain" description="HTH tetR-type" evidence="4">
    <location>
        <begin position="2"/>
        <end position="62"/>
    </location>
</feature>
<dbReference type="PANTHER" id="PTHR30055">
    <property type="entry name" value="HTH-TYPE TRANSCRIPTIONAL REGULATOR RUTR"/>
    <property type="match status" value="1"/>
</dbReference>